<dbReference type="AlphaFoldDB" id="A0A8S9Z512"/>
<evidence type="ECO:0000256" key="4">
    <source>
        <dbReference type="ARBA" id="ARBA00023242"/>
    </source>
</evidence>
<feature type="region of interest" description="Disordered" evidence="6">
    <location>
        <begin position="874"/>
        <end position="924"/>
    </location>
</feature>
<comment type="caution">
    <text evidence="8">The sequence shown here is derived from an EMBL/GenBank/DDBJ whole genome shotgun (WGS) entry which is preliminary data.</text>
</comment>
<feature type="region of interest" description="Disordered" evidence="6">
    <location>
        <begin position="688"/>
        <end position="713"/>
    </location>
</feature>
<dbReference type="EMBL" id="JTDE01000273">
    <property type="protein sequence ID" value="KAF7261734.1"/>
    <property type="molecule type" value="Genomic_DNA"/>
</dbReference>
<feature type="compositionally biased region" description="Polar residues" evidence="6">
    <location>
        <begin position="548"/>
        <end position="572"/>
    </location>
</feature>
<proteinExistence type="inferred from homology"/>
<protein>
    <recommendedName>
        <fullName evidence="7">Homeobox domain-containing protein</fullName>
    </recommendedName>
</protein>
<keyword evidence="3 5" id="KW-0371">Homeobox</keyword>
<feature type="region of interest" description="Disordered" evidence="6">
    <location>
        <begin position="548"/>
        <end position="588"/>
    </location>
</feature>
<dbReference type="InterPro" id="IPR001356">
    <property type="entry name" value="HD"/>
</dbReference>
<dbReference type="PANTHER" id="PTHR11850">
    <property type="entry name" value="HOMEOBOX PROTEIN TRANSCRIPTION FACTORS"/>
    <property type="match status" value="1"/>
</dbReference>
<feature type="DNA-binding region" description="Homeobox" evidence="5">
    <location>
        <begin position="469"/>
        <end position="531"/>
    </location>
</feature>
<evidence type="ECO:0000256" key="1">
    <source>
        <dbReference type="ARBA" id="ARBA00009661"/>
    </source>
</evidence>
<dbReference type="Gene3D" id="1.10.10.60">
    <property type="entry name" value="Homeodomain-like"/>
    <property type="match status" value="1"/>
</dbReference>
<dbReference type="Proteomes" id="UP000822476">
    <property type="component" value="Unassembled WGS sequence"/>
</dbReference>
<dbReference type="PROSITE" id="PS50071">
    <property type="entry name" value="HOMEOBOX_2"/>
    <property type="match status" value="1"/>
</dbReference>
<dbReference type="CDD" id="cd00086">
    <property type="entry name" value="homeodomain"/>
    <property type="match status" value="1"/>
</dbReference>
<feature type="compositionally biased region" description="Low complexity" evidence="6">
    <location>
        <begin position="897"/>
        <end position="910"/>
    </location>
</feature>
<dbReference type="GO" id="GO:0006355">
    <property type="term" value="P:regulation of DNA-templated transcription"/>
    <property type="evidence" value="ECO:0007669"/>
    <property type="project" value="InterPro"/>
</dbReference>
<comment type="similarity">
    <text evidence="1">Belongs to the TALE/MEIS homeobox family.</text>
</comment>
<feature type="compositionally biased region" description="Polar residues" evidence="6">
    <location>
        <begin position="1107"/>
        <end position="1143"/>
    </location>
</feature>
<feature type="compositionally biased region" description="Basic and acidic residues" evidence="6">
    <location>
        <begin position="200"/>
        <end position="210"/>
    </location>
</feature>
<keyword evidence="4 5" id="KW-0539">Nucleus</keyword>
<feature type="compositionally biased region" description="Polar residues" evidence="6">
    <location>
        <begin position="185"/>
        <end position="196"/>
    </location>
</feature>
<dbReference type="InterPro" id="IPR009057">
    <property type="entry name" value="Homeodomain-like_sf"/>
</dbReference>
<dbReference type="GO" id="GO:0005634">
    <property type="term" value="C:nucleus"/>
    <property type="evidence" value="ECO:0007669"/>
    <property type="project" value="UniProtKB-SubCell"/>
</dbReference>
<comment type="subcellular location">
    <subcellularLocation>
        <location evidence="5">Nucleus</location>
    </subcellularLocation>
</comment>
<keyword evidence="2 5" id="KW-0238">DNA-binding</keyword>
<dbReference type="SUPFAM" id="SSF46689">
    <property type="entry name" value="Homeodomain-like"/>
    <property type="match status" value="1"/>
</dbReference>
<feature type="compositionally biased region" description="Polar residues" evidence="6">
    <location>
        <begin position="1190"/>
        <end position="1200"/>
    </location>
</feature>
<evidence type="ECO:0000256" key="6">
    <source>
        <dbReference type="SAM" id="MobiDB-lite"/>
    </source>
</evidence>
<feature type="region of interest" description="Disordered" evidence="6">
    <location>
        <begin position="167"/>
        <end position="210"/>
    </location>
</feature>
<gene>
    <name evidence="8" type="ORF">EG68_01036</name>
</gene>
<feature type="compositionally biased region" description="Low complexity" evidence="6">
    <location>
        <begin position="881"/>
        <end position="890"/>
    </location>
</feature>
<dbReference type="Pfam" id="PF16493">
    <property type="entry name" value="Meis_PKNOX_N"/>
    <property type="match status" value="2"/>
</dbReference>
<feature type="region of interest" description="Disordered" evidence="6">
    <location>
        <begin position="1107"/>
        <end position="1146"/>
    </location>
</feature>
<dbReference type="InterPro" id="IPR050224">
    <property type="entry name" value="TALE_homeobox"/>
</dbReference>
<evidence type="ECO:0000313" key="9">
    <source>
        <dbReference type="Proteomes" id="UP000822476"/>
    </source>
</evidence>
<dbReference type="InterPro" id="IPR032453">
    <property type="entry name" value="PKNOX/Meis_N"/>
</dbReference>
<accession>A0A8S9Z512</accession>
<evidence type="ECO:0000256" key="2">
    <source>
        <dbReference type="ARBA" id="ARBA00023125"/>
    </source>
</evidence>
<dbReference type="GO" id="GO:0003677">
    <property type="term" value="F:DNA binding"/>
    <property type="evidence" value="ECO:0007669"/>
    <property type="project" value="UniProtKB-UniRule"/>
</dbReference>
<feature type="region of interest" description="Disordered" evidence="6">
    <location>
        <begin position="1174"/>
        <end position="1200"/>
    </location>
</feature>
<dbReference type="SMART" id="SM00389">
    <property type="entry name" value="HOX"/>
    <property type="match status" value="1"/>
</dbReference>
<keyword evidence="9" id="KW-1185">Reference proteome</keyword>
<name>A0A8S9Z512_9TREM</name>
<dbReference type="Pfam" id="PF05920">
    <property type="entry name" value="Homeobox_KN"/>
    <property type="match status" value="1"/>
</dbReference>
<dbReference type="OrthoDB" id="10056939at2759"/>
<feature type="region of interest" description="Disordered" evidence="6">
    <location>
        <begin position="620"/>
        <end position="676"/>
    </location>
</feature>
<organism evidence="8 9">
    <name type="scientific">Paragonimus skrjabini miyazakii</name>
    <dbReference type="NCBI Taxonomy" id="59628"/>
    <lineage>
        <taxon>Eukaryota</taxon>
        <taxon>Metazoa</taxon>
        <taxon>Spiralia</taxon>
        <taxon>Lophotrochozoa</taxon>
        <taxon>Platyhelminthes</taxon>
        <taxon>Trematoda</taxon>
        <taxon>Digenea</taxon>
        <taxon>Plagiorchiida</taxon>
        <taxon>Troglotremata</taxon>
        <taxon>Troglotrematidae</taxon>
        <taxon>Paragonimus</taxon>
    </lineage>
</organism>
<feature type="compositionally biased region" description="Low complexity" evidence="6">
    <location>
        <begin position="1180"/>
        <end position="1189"/>
    </location>
</feature>
<feature type="compositionally biased region" description="Low complexity" evidence="6">
    <location>
        <begin position="623"/>
        <end position="639"/>
    </location>
</feature>
<evidence type="ECO:0000259" key="7">
    <source>
        <dbReference type="PROSITE" id="PS50071"/>
    </source>
</evidence>
<feature type="domain" description="Homeobox" evidence="7">
    <location>
        <begin position="467"/>
        <end position="530"/>
    </location>
</feature>
<evidence type="ECO:0000256" key="5">
    <source>
        <dbReference type="PROSITE-ProRule" id="PRU00108"/>
    </source>
</evidence>
<sequence length="1263" mass="137854">MPRRRRLSTTNQHCLTTSLTRRTSPHAHSQIIDNQDTQDCQVSSTTTSLMQEIQSFPIVTNLQLQQNDPEMDADKKTIINHPLYPLLAMLLQQCEMASARPDSPPPLDAFNEELRGFVQRQMELEDGDLIKLNRCNPKNYYSGTSTLTIANSSAPFDPAYNLAATRSTRSGSGRFKHNGGGGSVGASTTELSSGKSIRSHSTDKSRESDKVARLVDTEYGHDTAKTITSTNTTTVGLDGGVFEDNRKLNLFVNDSELDELIVKAIQVLRIHLLELHKVNELCKDFCSRYIHSLKTKFQTDPIIHADSQPSSPGDSDVRSPIPSGCYGSRYFPSNTSGTMQPLMCHSANEMLTSDYRRRPLTDLEEAQIRATAAAAADLSPSHPDYSHSTPLINGHGSAYGQNGPEGNNMCYTPNYHMLDYGTGPFFGSKDEDERVDTFGQLHPFLSPYSAMAVNSAAFHARLDNMCVGGKQKRGVLPKRATQIMKQWLFQHLVHPYPTEDEKRQIANQTNLTLLQVNNWFINARRRILQPMLDASNFIPLGGSTNHCSSGDGNADGTTGNSNDGLSSATDTHVINKKKKAATSRPSNNRFWPASLVAAAAIHPVAAGLISTSGGNLGPGSGGAYDSNNSSSSNNNSGNNTKLTGRERMVKATGSSEDDTYKRVLSHSESTTRSGISYEADPAVLSSHYGSPPNLLASRDLTYPSGERKKDDDCTSVNRCAWSYESSNSSRNPCEPNFDTTKRGQHSDRLFECSEHTGEEQRGEFVSLQVHTPNQMDYQSPSRVPLSSLNEMHGKKSALSLRHYTSHKSQPPGTYLERDNSALGSGIYMSVDTADQPQNNLANTGTIGHPLNSLPGTKGSIDLGVIYKNYLNSKPSHEYGSVRRSSASASSDPSKHQTMSSVRTSTSSEHSMNSEDNRTSLESLHTMPNISPVGNPLSRFDKNNNPGQTINDHLTQRNRESFNSLDMPALAQNANFCFQNPNSHRDQMSGQSFATKSASSFCSSDYSSVLLNQAQQYSNYLASGIGLPGSLLPSDSVSHFQSPPFPYPSESVPTNPFSTLSHLSPFYGPSFSATSLISPNTTRSDSMSNLFGGLSDQWQTGSSNLIPGSADRQTSASYPFTSSWTTKLRQPNSLPSPTTVTQGSEIPVDTNIPTQSLVMEPTNYTFPTNAQTIETATNGTSSSSNNNNNNVLTPQLSNPSFFSHKEVPSTDYFRLTNNRPDQLLSKSHYSTMCDYSKGSTTMTDIRSMYGLPPPCLSANQSLVP</sequence>
<evidence type="ECO:0000256" key="3">
    <source>
        <dbReference type="ARBA" id="ARBA00023155"/>
    </source>
</evidence>
<reference evidence="8" key="1">
    <citation type="submission" date="2019-07" db="EMBL/GenBank/DDBJ databases">
        <title>Annotation for the trematode Paragonimus miyazaki's.</title>
        <authorList>
            <person name="Choi Y.-J."/>
        </authorList>
    </citation>
    <scope>NUCLEOTIDE SEQUENCE</scope>
    <source>
        <strain evidence="8">Japan</strain>
    </source>
</reference>
<dbReference type="InterPro" id="IPR008422">
    <property type="entry name" value="KN_HD"/>
</dbReference>
<evidence type="ECO:0000313" key="8">
    <source>
        <dbReference type="EMBL" id="KAF7261734.1"/>
    </source>
</evidence>
<dbReference type="FunFam" id="1.10.10.60:FF:000004">
    <property type="entry name" value="Meis2 homeobox isoform 2c"/>
    <property type="match status" value="1"/>
</dbReference>